<dbReference type="Proteomes" id="UP000251213">
    <property type="component" value="Unassembled WGS sequence"/>
</dbReference>
<feature type="transmembrane region" description="Helical" evidence="1">
    <location>
        <begin position="100"/>
        <end position="118"/>
    </location>
</feature>
<reference evidence="2 3" key="2">
    <citation type="submission" date="2018-06" db="EMBL/GenBank/DDBJ databases">
        <authorList>
            <person name="Zhirakovskaya E."/>
        </authorList>
    </citation>
    <scope>NUCLEOTIDE SEQUENCE [LARGE SCALE GENOMIC DNA]</scope>
    <source>
        <strain evidence="2 3">FBKL4.011</strain>
    </source>
</reference>
<keyword evidence="1" id="KW-0812">Transmembrane</keyword>
<dbReference type="EMBL" id="QJKK01000001">
    <property type="protein sequence ID" value="RAL26907.1"/>
    <property type="molecule type" value="Genomic_DNA"/>
</dbReference>
<evidence type="ECO:0000313" key="3">
    <source>
        <dbReference type="Proteomes" id="UP000251213"/>
    </source>
</evidence>
<organism evidence="2 3">
    <name type="scientific">Thermoflavimicrobium daqui</name>
    <dbReference type="NCBI Taxonomy" id="2137476"/>
    <lineage>
        <taxon>Bacteria</taxon>
        <taxon>Bacillati</taxon>
        <taxon>Bacillota</taxon>
        <taxon>Bacilli</taxon>
        <taxon>Bacillales</taxon>
        <taxon>Thermoactinomycetaceae</taxon>
        <taxon>Thermoflavimicrobium</taxon>
    </lineage>
</organism>
<keyword evidence="1" id="KW-1133">Transmembrane helix</keyword>
<keyword evidence="3" id="KW-1185">Reference proteome</keyword>
<sequence>MMGHSKMFSTDEIRDFLYCPEKWKRKREEKLNSQAKLHLKNDQFYQISKDEQDARNAYHTIYHSKRLPNKKKPIRNNILKPDVEEFRPLPSSYSDFLDDFPFYLLLIMGALILLPLILADLNLILKIISIVILIGIGMYIMPYLIMILYVPYKIIRPIINMIKRMIYDKKHAAVWKEYEKEKEEADRIYQQQKVQYQQELENELRKWDKIYESKQKEIEKIIKNLFKGKKYPLADLSLNIYEESFQLDYDEKTKKMIVVLDRKDTILPFYVHYAHEYDVAKVAANLLILKNFFNNLEHGVIHYKNRTTNVYLTSRVKNMLEQALKNIQERKSDVIVTTLYRCEQCSLQRSCKYAMMKR</sequence>
<dbReference type="AlphaFoldDB" id="A0A364K9D2"/>
<name>A0A364K9D2_9BACL</name>
<proteinExistence type="predicted"/>
<comment type="caution">
    <text evidence="2">The sequence shown here is derived from an EMBL/GenBank/DDBJ whole genome shotgun (WGS) entry which is preliminary data.</text>
</comment>
<accession>A0A364K9D2</accession>
<feature type="transmembrane region" description="Helical" evidence="1">
    <location>
        <begin position="124"/>
        <end position="152"/>
    </location>
</feature>
<evidence type="ECO:0000313" key="2">
    <source>
        <dbReference type="EMBL" id="RAL26907.1"/>
    </source>
</evidence>
<protein>
    <submittedName>
        <fullName evidence="2">Uncharacterized protein</fullName>
    </submittedName>
</protein>
<reference evidence="2 3" key="1">
    <citation type="submission" date="2018-06" db="EMBL/GenBank/DDBJ databases">
        <title>Thermoflavimicrobium daqus sp. nov., a thermophilic microbe isolated from Moutai-flavour Daqu.</title>
        <authorList>
            <person name="Wang X."/>
            <person name="Zhou H."/>
        </authorList>
    </citation>
    <scope>NUCLEOTIDE SEQUENCE [LARGE SCALE GENOMIC DNA]</scope>
    <source>
        <strain evidence="2 3">FBKL4.011</strain>
    </source>
</reference>
<keyword evidence="1" id="KW-0472">Membrane</keyword>
<gene>
    <name evidence="2" type="ORF">DL897_02340</name>
</gene>
<evidence type="ECO:0000256" key="1">
    <source>
        <dbReference type="SAM" id="Phobius"/>
    </source>
</evidence>